<feature type="domain" description="G-protein coupled receptors family 1 profile" evidence="10">
    <location>
        <begin position="47"/>
        <end position="311"/>
    </location>
</feature>
<evidence type="ECO:0000259" key="10">
    <source>
        <dbReference type="PROSITE" id="PS50262"/>
    </source>
</evidence>
<gene>
    <name evidence="11" type="ORF">BV898_15010</name>
</gene>
<keyword evidence="6 9" id="KW-0472">Membrane</keyword>
<comment type="caution">
    <text evidence="11">The sequence shown here is derived from an EMBL/GenBank/DDBJ whole genome shotgun (WGS) entry which is preliminary data.</text>
</comment>
<name>A0A9X6RK34_HYPEX</name>
<dbReference type="Proteomes" id="UP000192578">
    <property type="component" value="Unassembled WGS sequence"/>
</dbReference>
<evidence type="ECO:0000256" key="8">
    <source>
        <dbReference type="ARBA" id="ARBA00023224"/>
    </source>
</evidence>
<evidence type="ECO:0000313" key="11">
    <source>
        <dbReference type="EMBL" id="OWA50497.1"/>
    </source>
</evidence>
<keyword evidence="3 9" id="KW-0812">Transmembrane</keyword>
<keyword evidence="12" id="KW-1185">Reference proteome</keyword>
<feature type="transmembrane region" description="Helical" evidence="9">
    <location>
        <begin position="199"/>
        <end position="221"/>
    </location>
</feature>
<dbReference type="OrthoDB" id="9444602at2759"/>
<dbReference type="PANTHER" id="PTHR24249:SF372">
    <property type="entry name" value="G-PROTEIN COUPLED RECEPTORS FAMILY 1 PROFILE DOMAIN-CONTAINING PROTEIN"/>
    <property type="match status" value="1"/>
</dbReference>
<dbReference type="InterPro" id="IPR000276">
    <property type="entry name" value="GPCR_Rhodpsn"/>
</dbReference>
<feature type="transmembrane region" description="Helical" evidence="9">
    <location>
        <begin position="66"/>
        <end position="85"/>
    </location>
</feature>
<dbReference type="InterPro" id="IPR050569">
    <property type="entry name" value="TAAR"/>
</dbReference>
<keyword evidence="2" id="KW-1003">Cell membrane</keyword>
<evidence type="ECO:0000256" key="1">
    <source>
        <dbReference type="ARBA" id="ARBA00004651"/>
    </source>
</evidence>
<dbReference type="AlphaFoldDB" id="A0A9X6RK34"/>
<evidence type="ECO:0000256" key="4">
    <source>
        <dbReference type="ARBA" id="ARBA00022989"/>
    </source>
</evidence>
<evidence type="ECO:0000256" key="7">
    <source>
        <dbReference type="ARBA" id="ARBA00023170"/>
    </source>
</evidence>
<evidence type="ECO:0000256" key="5">
    <source>
        <dbReference type="ARBA" id="ARBA00023040"/>
    </source>
</evidence>
<evidence type="ECO:0000256" key="9">
    <source>
        <dbReference type="SAM" id="Phobius"/>
    </source>
</evidence>
<proteinExistence type="predicted"/>
<evidence type="ECO:0000313" key="12">
    <source>
        <dbReference type="Proteomes" id="UP000192578"/>
    </source>
</evidence>
<protein>
    <recommendedName>
        <fullName evidence="10">G-protein coupled receptors family 1 profile domain-containing protein</fullName>
    </recommendedName>
</protein>
<dbReference type="SUPFAM" id="SSF81321">
    <property type="entry name" value="Family A G protein-coupled receptor-like"/>
    <property type="match status" value="1"/>
</dbReference>
<keyword evidence="5" id="KW-0297">G-protein coupled receptor</keyword>
<dbReference type="GO" id="GO:0005886">
    <property type="term" value="C:plasma membrane"/>
    <property type="evidence" value="ECO:0007669"/>
    <property type="project" value="UniProtKB-SubCell"/>
</dbReference>
<keyword evidence="8" id="KW-0807">Transducer</keyword>
<feature type="transmembrane region" description="Helical" evidence="9">
    <location>
        <begin position="157"/>
        <end position="179"/>
    </location>
</feature>
<reference evidence="12" key="1">
    <citation type="submission" date="2017-01" db="EMBL/GenBank/DDBJ databases">
        <title>Comparative genomics of anhydrobiosis in the tardigrade Hypsibius dujardini.</title>
        <authorList>
            <person name="Yoshida Y."/>
            <person name="Koutsovoulos G."/>
            <person name="Laetsch D."/>
            <person name="Stevens L."/>
            <person name="Kumar S."/>
            <person name="Horikawa D."/>
            <person name="Ishino K."/>
            <person name="Komine S."/>
            <person name="Tomita M."/>
            <person name="Blaxter M."/>
            <person name="Arakawa K."/>
        </authorList>
    </citation>
    <scope>NUCLEOTIDE SEQUENCE [LARGE SCALE GENOMIC DNA]</scope>
    <source>
        <strain evidence="12">Z151</strain>
    </source>
</reference>
<accession>A0A9X6RK34</accession>
<keyword evidence="4 9" id="KW-1133">Transmembrane helix</keyword>
<dbReference type="Pfam" id="PF00001">
    <property type="entry name" value="7tm_1"/>
    <property type="match status" value="1"/>
</dbReference>
<sequence>MNFSDTVLLTLNVSRLGNYSREQPWSRRIVPVHAVVTIIISLIGAPLNGLLLYLCYRKHQVDPSPTGFLVVQMVAAWLILTALVFPLSDALSIAKAFFGFHIPNAYCVLQMTASVLFGALSKWTEVVLAFNRLVAISFPYHFTAFNSRRVIFCMMAMAWLFASCAFFPIAGVGGIYATGPLNSCIVLVSGRFALFLGIWLNYVTAGLIGICCMAILAKAVYLRYRHRQLRRIEVAEANPEVSLNLSAQDRNVQRRTELAMMIVAVFAFNTICSAPFIFVNVVHNYLMKDPNVGPWLTSVVQAQYSINPLAVI</sequence>
<keyword evidence="7" id="KW-0675">Receptor</keyword>
<organism evidence="11 12">
    <name type="scientific">Hypsibius exemplaris</name>
    <name type="common">Freshwater tardigrade</name>
    <dbReference type="NCBI Taxonomy" id="2072580"/>
    <lineage>
        <taxon>Eukaryota</taxon>
        <taxon>Metazoa</taxon>
        <taxon>Ecdysozoa</taxon>
        <taxon>Tardigrada</taxon>
        <taxon>Eutardigrada</taxon>
        <taxon>Parachela</taxon>
        <taxon>Hypsibioidea</taxon>
        <taxon>Hypsibiidae</taxon>
        <taxon>Hypsibius</taxon>
    </lineage>
</organism>
<evidence type="ECO:0000256" key="6">
    <source>
        <dbReference type="ARBA" id="ARBA00023136"/>
    </source>
</evidence>
<feature type="transmembrane region" description="Helical" evidence="9">
    <location>
        <begin position="29"/>
        <end position="54"/>
    </location>
</feature>
<dbReference type="CDD" id="cd00637">
    <property type="entry name" value="7tm_classA_rhodopsin-like"/>
    <property type="match status" value="1"/>
</dbReference>
<comment type="subcellular location">
    <subcellularLocation>
        <location evidence="1">Cell membrane</location>
        <topology evidence="1">Multi-pass membrane protein</topology>
    </subcellularLocation>
</comment>
<evidence type="ECO:0000256" key="3">
    <source>
        <dbReference type="ARBA" id="ARBA00022692"/>
    </source>
</evidence>
<dbReference type="PANTHER" id="PTHR24249">
    <property type="entry name" value="HISTAMINE RECEPTOR-RELATED G-PROTEIN COUPLED RECEPTOR"/>
    <property type="match status" value="1"/>
</dbReference>
<evidence type="ECO:0000256" key="2">
    <source>
        <dbReference type="ARBA" id="ARBA00022475"/>
    </source>
</evidence>
<feature type="transmembrane region" description="Helical" evidence="9">
    <location>
        <begin position="258"/>
        <end position="278"/>
    </location>
</feature>
<dbReference type="PROSITE" id="PS50262">
    <property type="entry name" value="G_PROTEIN_RECEP_F1_2"/>
    <property type="match status" value="1"/>
</dbReference>
<dbReference type="GO" id="GO:0004930">
    <property type="term" value="F:G protein-coupled receptor activity"/>
    <property type="evidence" value="ECO:0007669"/>
    <property type="project" value="UniProtKB-KW"/>
</dbReference>
<dbReference type="EMBL" id="MTYJ01000194">
    <property type="protein sequence ID" value="OWA50497.1"/>
    <property type="molecule type" value="Genomic_DNA"/>
</dbReference>
<dbReference type="InterPro" id="IPR017452">
    <property type="entry name" value="GPCR_Rhodpsn_7TM"/>
</dbReference>
<dbReference type="Gene3D" id="1.20.1070.10">
    <property type="entry name" value="Rhodopsin 7-helix transmembrane proteins"/>
    <property type="match status" value="1"/>
</dbReference>
<feature type="transmembrane region" description="Helical" evidence="9">
    <location>
        <begin position="97"/>
        <end position="120"/>
    </location>
</feature>